<dbReference type="Gene3D" id="3.40.640.10">
    <property type="entry name" value="Type I PLP-dependent aspartate aminotransferase-like (Major domain)"/>
    <property type="match status" value="1"/>
</dbReference>
<dbReference type="PaxDb" id="584708-Apau_1193"/>
<dbReference type="Gene3D" id="3.90.1150.10">
    <property type="entry name" value="Aspartate Aminotransferase, domain 1"/>
    <property type="match status" value="1"/>
</dbReference>
<keyword evidence="3 7" id="KW-0808">Transferase</keyword>
<dbReference type="PANTHER" id="PTHR11986">
    <property type="entry name" value="AMINOTRANSFERASE CLASS III"/>
    <property type="match status" value="1"/>
</dbReference>
<gene>
    <name evidence="7" type="ORF">Apau_1193</name>
</gene>
<evidence type="ECO:0000256" key="6">
    <source>
        <dbReference type="SAM" id="MobiDB-lite"/>
    </source>
</evidence>
<dbReference type="InterPro" id="IPR015421">
    <property type="entry name" value="PyrdxlP-dep_Trfase_major"/>
</dbReference>
<dbReference type="AlphaFoldDB" id="E3CY86"/>
<sequence length="420" mass="45860">MMTAPEVRPDRRLRLFESLPVSLTARKASGNRIWTDEYGELVDMESGCWAAPLGHAHPEILETLIEQAPRALHLHEKFVLRHASDLTEELCDASGLSGGDYCGTYLTSGTEAVSAAVWLAENLTKRTRKLCTNLSYLGATPDLRMPRNPDAWTDLDIRGCLDCGASSRCDLCEKLDGIDFRDHACFVFEPGNSGGRVLCPPPKLVSHLSARIRETGGLVVCNEVTTGFGRTGRWFGFQHYPSLVGASDLPDLIALGKGLGNGYPVSGVLLRSSLARQAREENLIYVQSHIDDPLGCAVARKVVEILGRDGLVARGDRVGASLRAQVEEARGGLRGISEVRGRGMMNVFQVPPEASPSRLFTALLRRGYFLGLSKRFQLLRAYAPLTLTDEEVRGFSSALRQALEEEGEEGRSPETPSPRG</sequence>
<evidence type="ECO:0000256" key="5">
    <source>
        <dbReference type="RuleBase" id="RU003560"/>
    </source>
</evidence>
<dbReference type="PANTHER" id="PTHR11986:SF79">
    <property type="entry name" value="ACETYLORNITHINE AMINOTRANSFERASE, MITOCHONDRIAL"/>
    <property type="match status" value="1"/>
</dbReference>
<comment type="cofactor">
    <cofactor evidence="1">
        <name>pyridoxal 5'-phosphate</name>
        <dbReference type="ChEBI" id="CHEBI:597326"/>
    </cofactor>
</comment>
<dbReference type="HOGENOM" id="CLU_016922_10_0_0"/>
<feature type="region of interest" description="Disordered" evidence="6">
    <location>
        <begin position="398"/>
        <end position="420"/>
    </location>
</feature>
<dbReference type="InterPro" id="IPR050103">
    <property type="entry name" value="Class-III_PLP-dep_AT"/>
</dbReference>
<dbReference type="RefSeq" id="WP_006300820.1">
    <property type="nucleotide sequence ID" value="NZ_CM001022.1"/>
</dbReference>
<organism evidence="7 8">
    <name type="scientific">Aminomonas paucivorans DSM 12260</name>
    <dbReference type="NCBI Taxonomy" id="584708"/>
    <lineage>
        <taxon>Bacteria</taxon>
        <taxon>Thermotogati</taxon>
        <taxon>Synergistota</taxon>
        <taxon>Synergistia</taxon>
        <taxon>Synergistales</taxon>
        <taxon>Synergistaceae</taxon>
        <taxon>Aminomonas</taxon>
    </lineage>
</organism>
<keyword evidence="8" id="KW-1185">Reference proteome</keyword>
<accession>E3CY86</accession>
<proteinExistence type="inferred from homology"/>
<evidence type="ECO:0000256" key="1">
    <source>
        <dbReference type="ARBA" id="ARBA00001933"/>
    </source>
</evidence>
<dbReference type="InterPro" id="IPR015422">
    <property type="entry name" value="PyrdxlP-dep_Trfase_small"/>
</dbReference>
<protein>
    <submittedName>
        <fullName evidence="7">Aminotransferase class-III</fullName>
    </submittedName>
</protein>
<keyword evidence="4 5" id="KW-0663">Pyridoxal phosphate</keyword>
<comment type="similarity">
    <text evidence="5">Belongs to the class-III pyridoxal-phosphate-dependent aminotransferase family.</text>
</comment>
<dbReference type="Proteomes" id="UP000005096">
    <property type="component" value="Chromosome"/>
</dbReference>
<dbReference type="SUPFAM" id="SSF53383">
    <property type="entry name" value="PLP-dependent transferases"/>
    <property type="match status" value="1"/>
</dbReference>
<keyword evidence="2 7" id="KW-0032">Aminotransferase</keyword>
<evidence type="ECO:0000313" key="8">
    <source>
        <dbReference type="Proteomes" id="UP000005096"/>
    </source>
</evidence>
<dbReference type="GO" id="GO:0008483">
    <property type="term" value="F:transaminase activity"/>
    <property type="evidence" value="ECO:0007669"/>
    <property type="project" value="UniProtKB-KW"/>
</dbReference>
<reference evidence="7 8" key="1">
    <citation type="journal article" date="2010" name="Stand. Genomic Sci.">
        <title>Non-contiguous finished genome sequence of Aminomonas paucivorans type strain (GLU-3).</title>
        <authorList>
            <person name="Pitluck S."/>
            <person name="Yasawong M."/>
            <person name="Held B."/>
            <person name="Lapidus A."/>
            <person name="Nolan M."/>
            <person name="Copeland A."/>
            <person name="Lucas S."/>
            <person name="Del Rio T.G."/>
            <person name="Tice H."/>
            <person name="Cheng J.F."/>
            <person name="Chertkov O."/>
            <person name="Goodwin L."/>
            <person name="Tapia R."/>
            <person name="Han C."/>
            <person name="Liolios K."/>
            <person name="Ivanova N."/>
            <person name="Mavromatis K."/>
            <person name="Ovchinnikova G."/>
            <person name="Pati A."/>
            <person name="Chen A."/>
            <person name="Palaniappan K."/>
            <person name="Land M."/>
            <person name="Hauser L."/>
            <person name="Chang Y.J."/>
            <person name="Jeffries C.D."/>
            <person name="Pukall R."/>
            <person name="Spring S."/>
            <person name="Rohde M."/>
            <person name="Sikorski J."/>
            <person name="Goker M."/>
            <person name="Woyke T."/>
            <person name="Bristow J."/>
            <person name="Eisen J.A."/>
            <person name="Markowitz V."/>
            <person name="Hugenholtz P."/>
            <person name="Kyrpides N.C."/>
            <person name="Klenk H.P."/>
        </authorList>
    </citation>
    <scope>NUCLEOTIDE SEQUENCE [LARGE SCALE GENOMIC DNA]</scope>
    <source>
        <strain evidence="7 8">DSM 12260</strain>
    </source>
</reference>
<dbReference type="InterPro" id="IPR005814">
    <property type="entry name" value="Aminotrans_3"/>
</dbReference>
<evidence type="ECO:0000256" key="2">
    <source>
        <dbReference type="ARBA" id="ARBA00022576"/>
    </source>
</evidence>
<dbReference type="GO" id="GO:0030170">
    <property type="term" value="F:pyridoxal phosphate binding"/>
    <property type="evidence" value="ECO:0007669"/>
    <property type="project" value="InterPro"/>
</dbReference>
<dbReference type="eggNOG" id="COG0160">
    <property type="taxonomic scope" value="Bacteria"/>
</dbReference>
<evidence type="ECO:0000313" key="7">
    <source>
        <dbReference type="EMBL" id="EFQ23619.1"/>
    </source>
</evidence>
<name>E3CY86_9BACT</name>
<dbReference type="InterPro" id="IPR015424">
    <property type="entry name" value="PyrdxlP-dep_Trfase"/>
</dbReference>
<evidence type="ECO:0000256" key="4">
    <source>
        <dbReference type="ARBA" id="ARBA00022898"/>
    </source>
</evidence>
<dbReference type="EMBL" id="CM001022">
    <property type="protein sequence ID" value="EFQ23619.1"/>
    <property type="molecule type" value="Genomic_DNA"/>
</dbReference>
<evidence type="ECO:0000256" key="3">
    <source>
        <dbReference type="ARBA" id="ARBA00022679"/>
    </source>
</evidence>
<dbReference type="GO" id="GO:0042802">
    <property type="term" value="F:identical protein binding"/>
    <property type="evidence" value="ECO:0007669"/>
    <property type="project" value="TreeGrafter"/>
</dbReference>
<dbReference type="Pfam" id="PF00202">
    <property type="entry name" value="Aminotran_3"/>
    <property type="match status" value="2"/>
</dbReference>
<dbReference type="STRING" id="584708.Apau_1193"/>